<name>A0A1E7EN72_9STRA</name>
<accession>A0A1E7EN72</accession>
<feature type="domain" description="Helicase-associated" evidence="2">
    <location>
        <begin position="332"/>
        <end position="391"/>
    </location>
</feature>
<dbReference type="InterPro" id="IPR005114">
    <property type="entry name" value="Helicase_assoc"/>
</dbReference>
<gene>
    <name evidence="3" type="ORF">FRACYDRAFT_213134</name>
</gene>
<dbReference type="OrthoDB" id="42040at2759"/>
<protein>
    <recommendedName>
        <fullName evidence="2">Helicase-associated domain-containing protein</fullName>
    </recommendedName>
</protein>
<organism evidence="3 4">
    <name type="scientific">Fragilariopsis cylindrus CCMP1102</name>
    <dbReference type="NCBI Taxonomy" id="635003"/>
    <lineage>
        <taxon>Eukaryota</taxon>
        <taxon>Sar</taxon>
        <taxon>Stramenopiles</taxon>
        <taxon>Ochrophyta</taxon>
        <taxon>Bacillariophyta</taxon>
        <taxon>Bacillariophyceae</taxon>
        <taxon>Bacillariophycidae</taxon>
        <taxon>Bacillariales</taxon>
        <taxon>Bacillariaceae</taxon>
        <taxon>Fragilariopsis</taxon>
    </lineage>
</organism>
<keyword evidence="4" id="KW-1185">Reference proteome</keyword>
<dbReference type="KEGG" id="fcy:FRACYDRAFT_213134"/>
<reference evidence="3 4" key="1">
    <citation type="submission" date="2016-09" db="EMBL/GenBank/DDBJ databases">
        <title>Extensive genetic diversity and differential bi-allelic expression allows diatom success in the polar Southern Ocean.</title>
        <authorList>
            <consortium name="DOE Joint Genome Institute"/>
            <person name="Mock T."/>
            <person name="Otillar R.P."/>
            <person name="Strauss J."/>
            <person name="Dupont C."/>
            <person name="Frickenhaus S."/>
            <person name="Maumus F."/>
            <person name="Mcmullan M."/>
            <person name="Sanges R."/>
            <person name="Schmutz J."/>
            <person name="Toseland A."/>
            <person name="Valas R."/>
            <person name="Veluchamy A."/>
            <person name="Ward B.J."/>
            <person name="Allen A."/>
            <person name="Barry K."/>
            <person name="Falciatore A."/>
            <person name="Ferrante M."/>
            <person name="Fortunato A.E."/>
            <person name="Gloeckner G."/>
            <person name="Gruber A."/>
            <person name="Hipkin R."/>
            <person name="Janech M."/>
            <person name="Kroth P."/>
            <person name="Leese F."/>
            <person name="Lindquist E."/>
            <person name="Lyon B.R."/>
            <person name="Martin J."/>
            <person name="Mayer C."/>
            <person name="Parker M."/>
            <person name="Quesneville H."/>
            <person name="Raymond J."/>
            <person name="Uhlig C."/>
            <person name="Valentin K.U."/>
            <person name="Worden A.Z."/>
            <person name="Armbrust E.V."/>
            <person name="Bowler C."/>
            <person name="Green B."/>
            <person name="Moulton V."/>
            <person name="Van Oosterhout C."/>
            <person name="Grigoriev I."/>
        </authorList>
    </citation>
    <scope>NUCLEOTIDE SEQUENCE [LARGE SCALE GENOMIC DNA]</scope>
    <source>
        <strain evidence="3 4">CCMP1102</strain>
    </source>
</reference>
<evidence type="ECO:0000256" key="1">
    <source>
        <dbReference type="SAM" id="MobiDB-lite"/>
    </source>
</evidence>
<evidence type="ECO:0000313" key="4">
    <source>
        <dbReference type="Proteomes" id="UP000095751"/>
    </source>
</evidence>
<dbReference type="EMBL" id="KV784386">
    <property type="protein sequence ID" value="OEU07294.1"/>
    <property type="molecule type" value="Genomic_DNA"/>
</dbReference>
<feature type="region of interest" description="Disordered" evidence="1">
    <location>
        <begin position="1"/>
        <end position="55"/>
    </location>
</feature>
<feature type="domain" description="Helicase-associated" evidence="2">
    <location>
        <begin position="198"/>
        <end position="258"/>
    </location>
</feature>
<dbReference type="PANTHER" id="PTHR33418:SF1">
    <property type="entry name" value="HELICASE-ASSOCIATED DOMAIN-CONTAINING PROTEIN"/>
    <property type="match status" value="1"/>
</dbReference>
<dbReference type="Proteomes" id="UP000095751">
    <property type="component" value="Unassembled WGS sequence"/>
</dbReference>
<evidence type="ECO:0000313" key="3">
    <source>
        <dbReference type="EMBL" id="OEU07294.1"/>
    </source>
</evidence>
<proteinExistence type="predicted"/>
<feature type="domain" description="Helicase-associated" evidence="2">
    <location>
        <begin position="64"/>
        <end position="125"/>
    </location>
</feature>
<sequence length="401" mass="47660">MRRHLSNDPFTNPVGGIDDNDDTDDGDKKYNKDSDDDDDGNNAVSSTKSKKGKDTVGRCTLFDDKRWEQKFQRLIAYKKRHKSTNVPSKYKKDPKLGSWVHNQRKLYKNNELSEERINHLESIGFAWDLHNTQWMEMYQRLVAYKKQHKSTNVPKMYKTDPKFGSWVLSQRQFYKNNELSEKRLQLLNAINFVWSAKNAWVEMYQRLVAYKKQHKSTNVPSKYKQDPKLGTWVYSQRQFYKNNELSEERINHLGSLGFVWNQHDAKWTEMYIKLVEYKRQHHGSTLVPIGYTEDPSFGRWVSKQSYAYNEGNMLEKRLKLLNSIGFVWNSLDVQWTAMYNKLVEYKRQHHGSTTVPQRYMEDPQLGQWVRAQRKNNKLTDKRMELLNSINFVWSVKKASIS</sequence>
<dbReference type="PANTHER" id="PTHR33418">
    <property type="entry name" value="HELICASE-ASSOCIATED"/>
    <property type="match status" value="1"/>
</dbReference>
<dbReference type="Gene3D" id="6.10.140.530">
    <property type="match status" value="5"/>
</dbReference>
<feature type="domain" description="Helicase-associated" evidence="2">
    <location>
        <begin position="263"/>
        <end position="326"/>
    </location>
</feature>
<dbReference type="AlphaFoldDB" id="A0A1E7EN72"/>
<dbReference type="Pfam" id="PF03457">
    <property type="entry name" value="HA"/>
    <property type="match status" value="5"/>
</dbReference>
<feature type="domain" description="Helicase-associated" evidence="2">
    <location>
        <begin position="131"/>
        <end position="192"/>
    </location>
</feature>
<dbReference type="InParanoid" id="A0A1E7EN72"/>
<evidence type="ECO:0000259" key="2">
    <source>
        <dbReference type="Pfam" id="PF03457"/>
    </source>
</evidence>